<organism evidence="2 3">
    <name type="scientific">Aspergillus leporis</name>
    <dbReference type="NCBI Taxonomy" id="41062"/>
    <lineage>
        <taxon>Eukaryota</taxon>
        <taxon>Fungi</taxon>
        <taxon>Dikarya</taxon>
        <taxon>Ascomycota</taxon>
        <taxon>Pezizomycotina</taxon>
        <taxon>Eurotiomycetes</taxon>
        <taxon>Eurotiomycetidae</taxon>
        <taxon>Eurotiales</taxon>
        <taxon>Aspergillaceae</taxon>
        <taxon>Aspergillus</taxon>
        <taxon>Aspergillus subgen. Circumdati</taxon>
    </lineage>
</organism>
<dbReference type="EMBL" id="ML732314">
    <property type="protein sequence ID" value="KAB8070121.1"/>
    <property type="molecule type" value="Genomic_DNA"/>
</dbReference>
<gene>
    <name evidence="2" type="ORF">BDV29DRAFT_160795</name>
</gene>
<keyword evidence="3" id="KW-1185">Reference proteome</keyword>
<feature type="compositionally biased region" description="Polar residues" evidence="1">
    <location>
        <begin position="34"/>
        <end position="43"/>
    </location>
</feature>
<evidence type="ECO:0000313" key="2">
    <source>
        <dbReference type="EMBL" id="KAB8070121.1"/>
    </source>
</evidence>
<reference evidence="2 3" key="1">
    <citation type="submission" date="2019-04" db="EMBL/GenBank/DDBJ databases">
        <title>Friends and foes A comparative genomics study of 23 Aspergillus species from section Flavi.</title>
        <authorList>
            <consortium name="DOE Joint Genome Institute"/>
            <person name="Kjaerbolling I."/>
            <person name="Vesth T."/>
            <person name="Frisvad J.C."/>
            <person name="Nybo J.L."/>
            <person name="Theobald S."/>
            <person name="Kildgaard S."/>
            <person name="Isbrandt T."/>
            <person name="Kuo A."/>
            <person name="Sato A."/>
            <person name="Lyhne E.K."/>
            <person name="Kogle M.E."/>
            <person name="Wiebenga A."/>
            <person name="Kun R.S."/>
            <person name="Lubbers R.J."/>
            <person name="Makela M.R."/>
            <person name="Barry K."/>
            <person name="Chovatia M."/>
            <person name="Clum A."/>
            <person name="Daum C."/>
            <person name="Haridas S."/>
            <person name="He G."/>
            <person name="LaButti K."/>
            <person name="Lipzen A."/>
            <person name="Mondo S."/>
            <person name="Riley R."/>
            <person name="Salamov A."/>
            <person name="Simmons B.A."/>
            <person name="Magnuson J.K."/>
            <person name="Henrissat B."/>
            <person name="Mortensen U.H."/>
            <person name="Larsen T.O."/>
            <person name="Devries R.P."/>
            <person name="Grigoriev I.V."/>
            <person name="Machida M."/>
            <person name="Baker S.E."/>
            <person name="Andersen M.R."/>
        </authorList>
    </citation>
    <scope>NUCLEOTIDE SEQUENCE [LARGE SCALE GENOMIC DNA]</scope>
    <source>
        <strain evidence="2 3">CBS 151.66</strain>
    </source>
</reference>
<sequence length="174" mass="19672">MPEAVAMPQKRVLGDTTNNHRGLPNSPGSRRPIGSSQPQKSQFEQEVLEKLTQNINGLKDNNSEKDQQWERSPLGDFDETRDNICFQQIDAEEGTITGRKTAVRLFSVTEVGHSVLLHATGFQHYLYIAAPVNFTMEECDPYRAFLESRLGQFQLVIQPVQITMTENIYGFQGN</sequence>
<dbReference type="SUPFAM" id="SSF53098">
    <property type="entry name" value="Ribonuclease H-like"/>
    <property type="match status" value="1"/>
</dbReference>
<dbReference type="InterPro" id="IPR012337">
    <property type="entry name" value="RNaseH-like_sf"/>
</dbReference>
<feature type="region of interest" description="Disordered" evidence="1">
    <location>
        <begin position="55"/>
        <end position="76"/>
    </location>
</feature>
<dbReference type="Gene3D" id="2.40.50.730">
    <property type="match status" value="1"/>
</dbReference>
<evidence type="ECO:0000313" key="3">
    <source>
        <dbReference type="Proteomes" id="UP000326565"/>
    </source>
</evidence>
<protein>
    <submittedName>
        <fullName evidence="2">Uncharacterized protein</fullName>
    </submittedName>
</protein>
<dbReference type="Proteomes" id="UP000326565">
    <property type="component" value="Unassembled WGS sequence"/>
</dbReference>
<proteinExistence type="predicted"/>
<dbReference type="AlphaFoldDB" id="A0A5N5WNK9"/>
<dbReference type="OrthoDB" id="5411073at2759"/>
<evidence type="ECO:0000256" key="1">
    <source>
        <dbReference type="SAM" id="MobiDB-lite"/>
    </source>
</evidence>
<name>A0A5N5WNK9_9EURO</name>
<accession>A0A5N5WNK9</accession>
<feature type="region of interest" description="Disordered" evidence="1">
    <location>
        <begin position="1"/>
        <end position="43"/>
    </location>
</feature>